<reference evidence="4" key="1">
    <citation type="submission" date="2021-11" db="EMBL/GenBank/DDBJ databases">
        <title>Genome sequence.</title>
        <authorList>
            <person name="Sun Q."/>
        </authorList>
    </citation>
    <scope>NUCLEOTIDE SEQUENCE</scope>
    <source>
        <strain evidence="4">JC740</strain>
    </source>
</reference>
<dbReference type="SMART" id="SM00367">
    <property type="entry name" value="LRR_CC"/>
    <property type="match status" value="5"/>
</dbReference>
<sequence length="445" mass="48061">MKPRPTFSIALLLACSMLVGCSRSNNQADKPDAENPEVQETVVQVAPKATPDNPEDVAALEEAGFILTKNDAGNVVEFSIANQKGGIAEALPHLKGVPNTTKATFNGPGIDDAGMENLTSLEKIRYLYLTDTAITNKTLETVGELSSLEALFLRRTGVTDEGLELLTGLTKLRAMDLRNSNIGDAGMDSLAKIQTLADVQLEKSKVTDEGLVKLAPLPLKSINFNYCTTINGPTMKMLGQTPTLQQLQGDYSKINDAAMAELKGLKNLTRLRIRGCDVTGEGIQHIANNLSLNRFELRDSSVDDKGLEVISNLPKVTYVDISECRLASPEGIAQLGKLTGLETLGLWETKTNDESVAAFGDLVNLKDLNLKSTSITDESLPTLMKMTKLTTLNVAGTQLGDSSFLELAKLPNLKSMNVANTSIGFDVIDELAENYPNLQVIEFEN</sequence>
<name>A0ABS8NNY2_9BACT</name>
<dbReference type="SMART" id="SM00368">
    <property type="entry name" value="LRR_RI"/>
    <property type="match status" value="4"/>
</dbReference>
<dbReference type="Gene3D" id="3.80.10.10">
    <property type="entry name" value="Ribonuclease Inhibitor"/>
    <property type="match status" value="2"/>
</dbReference>
<dbReference type="EMBL" id="JAJKFW010000064">
    <property type="protein sequence ID" value="MCC9645286.1"/>
    <property type="molecule type" value="Genomic_DNA"/>
</dbReference>
<evidence type="ECO:0000313" key="4">
    <source>
        <dbReference type="EMBL" id="MCC9645286.1"/>
    </source>
</evidence>
<dbReference type="PANTHER" id="PTHR13318:SF259">
    <property type="entry name" value="F-BOX DOMAIN-CONTAINING PROTEIN"/>
    <property type="match status" value="1"/>
</dbReference>
<dbReference type="InterPro" id="IPR001611">
    <property type="entry name" value="Leu-rich_rpt"/>
</dbReference>
<feature type="chain" id="PRO_5045837523" evidence="2">
    <location>
        <begin position="28"/>
        <end position="445"/>
    </location>
</feature>
<dbReference type="PANTHER" id="PTHR13318">
    <property type="entry name" value="PARTNER OF PAIRED, ISOFORM B-RELATED"/>
    <property type="match status" value="1"/>
</dbReference>
<evidence type="ECO:0000259" key="3">
    <source>
        <dbReference type="Pfam" id="PF23598"/>
    </source>
</evidence>
<dbReference type="Pfam" id="PF23598">
    <property type="entry name" value="LRR_14"/>
    <property type="match status" value="1"/>
</dbReference>
<feature type="signal peptide" evidence="2">
    <location>
        <begin position="1"/>
        <end position="27"/>
    </location>
</feature>
<dbReference type="PROSITE" id="PS51257">
    <property type="entry name" value="PROKAR_LIPOPROTEIN"/>
    <property type="match status" value="1"/>
</dbReference>
<keyword evidence="5" id="KW-1185">Reference proteome</keyword>
<proteinExistence type="predicted"/>
<comment type="caution">
    <text evidence="4">The sequence shown here is derived from an EMBL/GenBank/DDBJ whole genome shotgun (WGS) entry which is preliminary data.</text>
</comment>
<protein>
    <submittedName>
        <fullName evidence="4">Adenylate cyclase</fullName>
    </submittedName>
</protein>
<evidence type="ECO:0000256" key="1">
    <source>
        <dbReference type="ARBA" id="ARBA00022737"/>
    </source>
</evidence>
<dbReference type="Pfam" id="PF13516">
    <property type="entry name" value="LRR_6"/>
    <property type="match status" value="1"/>
</dbReference>
<organism evidence="4 5">
    <name type="scientific">Rhodopirellula halodulae</name>
    <dbReference type="NCBI Taxonomy" id="2894198"/>
    <lineage>
        <taxon>Bacteria</taxon>
        <taxon>Pseudomonadati</taxon>
        <taxon>Planctomycetota</taxon>
        <taxon>Planctomycetia</taxon>
        <taxon>Pirellulales</taxon>
        <taxon>Pirellulaceae</taxon>
        <taxon>Rhodopirellula</taxon>
    </lineage>
</organism>
<dbReference type="RefSeq" id="WP_230276912.1">
    <property type="nucleotide sequence ID" value="NZ_JAJKFW010000064.1"/>
</dbReference>
<dbReference type="Proteomes" id="UP001430306">
    <property type="component" value="Unassembled WGS sequence"/>
</dbReference>
<dbReference type="InterPro" id="IPR032675">
    <property type="entry name" value="LRR_dom_sf"/>
</dbReference>
<evidence type="ECO:0000256" key="2">
    <source>
        <dbReference type="SAM" id="SignalP"/>
    </source>
</evidence>
<feature type="domain" description="Disease resistance R13L4/SHOC-2-like LRR" evidence="3">
    <location>
        <begin position="112"/>
        <end position="322"/>
    </location>
</feature>
<keyword evidence="1" id="KW-0677">Repeat</keyword>
<dbReference type="InterPro" id="IPR055414">
    <property type="entry name" value="LRR_R13L4/SHOC2-like"/>
</dbReference>
<dbReference type="SUPFAM" id="SSF52058">
    <property type="entry name" value="L domain-like"/>
    <property type="match status" value="1"/>
</dbReference>
<dbReference type="InterPro" id="IPR006553">
    <property type="entry name" value="Leu-rich_rpt_Cys-con_subtyp"/>
</dbReference>
<gene>
    <name evidence="4" type="ORF">LOC71_23655</name>
</gene>
<evidence type="ECO:0000313" key="5">
    <source>
        <dbReference type="Proteomes" id="UP001430306"/>
    </source>
</evidence>
<accession>A0ABS8NNY2</accession>
<keyword evidence="2" id="KW-0732">Signal</keyword>